<name>A0A382PZR9_9ZZZZ</name>
<accession>A0A382PZR9</accession>
<dbReference type="EMBL" id="UINC01110673">
    <property type="protein sequence ID" value="SVC78337.1"/>
    <property type="molecule type" value="Genomic_DNA"/>
</dbReference>
<reference evidence="7" key="1">
    <citation type="submission" date="2018-05" db="EMBL/GenBank/DDBJ databases">
        <authorList>
            <person name="Lanie J.A."/>
            <person name="Ng W.-L."/>
            <person name="Kazmierczak K.M."/>
            <person name="Andrzejewski T.M."/>
            <person name="Davidsen T.M."/>
            <person name="Wayne K.J."/>
            <person name="Tettelin H."/>
            <person name="Glass J.I."/>
            <person name="Rusch D."/>
            <person name="Podicherti R."/>
            <person name="Tsui H.-C.T."/>
            <person name="Winkler M.E."/>
        </authorList>
    </citation>
    <scope>NUCLEOTIDE SEQUENCE</scope>
</reference>
<feature type="transmembrane region" description="Helical" evidence="6">
    <location>
        <begin position="108"/>
        <end position="133"/>
    </location>
</feature>
<comment type="subcellular location">
    <subcellularLocation>
        <location evidence="1">Cell membrane</location>
        <topology evidence="1">Multi-pass membrane protein</topology>
    </subcellularLocation>
</comment>
<feature type="non-terminal residue" evidence="7">
    <location>
        <position position="236"/>
    </location>
</feature>
<keyword evidence="4 6" id="KW-1133">Transmembrane helix</keyword>
<evidence type="ECO:0000256" key="1">
    <source>
        <dbReference type="ARBA" id="ARBA00004651"/>
    </source>
</evidence>
<keyword evidence="2" id="KW-1003">Cell membrane</keyword>
<evidence type="ECO:0000256" key="3">
    <source>
        <dbReference type="ARBA" id="ARBA00022692"/>
    </source>
</evidence>
<feature type="transmembrane region" description="Helical" evidence="6">
    <location>
        <begin position="66"/>
        <end position="87"/>
    </location>
</feature>
<sequence length="236" mass="26670">MKEMRSYFVSPVAYVIAGVFLFLAGYLFRNILMQFNFFCLQFSQRAQYMQGQMPNLNLNEMVVTQFFAVMDFIWLLIVPMLTMRLFAEEKKSGTMELLMTSPVTTVQVLLGKFFACLSLYTLIVALTLVYCLILEAYGEPDWGPIWSAYLGYILLGATFVSVGVLASSLTENQIVAVLLAFGALLLLWLIDWSASFAGPTAAKILSYLSIIEHLQDFQRGVIDSSDVVFYLSFVFF</sequence>
<feature type="transmembrane region" description="Helical" evidence="6">
    <location>
        <begin position="145"/>
        <end position="166"/>
    </location>
</feature>
<feature type="transmembrane region" description="Helical" evidence="6">
    <location>
        <begin position="7"/>
        <end position="28"/>
    </location>
</feature>
<evidence type="ECO:0000256" key="6">
    <source>
        <dbReference type="SAM" id="Phobius"/>
    </source>
</evidence>
<dbReference type="AlphaFoldDB" id="A0A382PZR9"/>
<evidence type="ECO:0008006" key="8">
    <source>
        <dbReference type="Google" id="ProtNLM"/>
    </source>
</evidence>
<evidence type="ECO:0000256" key="5">
    <source>
        <dbReference type="ARBA" id="ARBA00023136"/>
    </source>
</evidence>
<protein>
    <recommendedName>
        <fullName evidence="8">ABC-2 type transporter domain-containing protein</fullName>
    </recommendedName>
</protein>
<feature type="transmembrane region" description="Helical" evidence="6">
    <location>
        <begin position="173"/>
        <end position="190"/>
    </location>
</feature>
<proteinExistence type="predicted"/>
<dbReference type="PANTHER" id="PTHR30294">
    <property type="entry name" value="MEMBRANE COMPONENT OF ABC TRANSPORTER YHHJ-RELATED"/>
    <property type="match status" value="1"/>
</dbReference>
<evidence type="ECO:0000256" key="2">
    <source>
        <dbReference type="ARBA" id="ARBA00022475"/>
    </source>
</evidence>
<dbReference type="GO" id="GO:0005886">
    <property type="term" value="C:plasma membrane"/>
    <property type="evidence" value="ECO:0007669"/>
    <property type="project" value="UniProtKB-SubCell"/>
</dbReference>
<dbReference type="PANTHER" id="PTHR30294:SF29">
    <property type="entry name" value="MULTIDRUG ABC TRANSPORTER PERMEASE YBHS-RELATED"/>
    <property type="match status" value="1"/>
</dbReference>
<dbReference type="Pfam" id="PF12679">
    <property type="entry name" value="ABC2_membrane_2"/>
    <property type="match status" value="1"/>
</dbReference>
<dbReference type="GO" id="GO:0140359">
    <property type="term" value="F:ABC-type transporter activity"/>
    <property type="evidence" value="ECO:0007669"/>
    <property type="project" value="InterPro"/>
</dbReference>
<evidence type="ECO:0000313" key="7">
    <source>
        <dbReference type="EMBL" id="SVC78337.1"/>
    </source>
</evidence>
<keyword evidence="3 6" id="KW-0812">Transmembrane</keyword>
<keyword evidence="5 6" id="KW-0472">Membrane</keyword>
<dbReference type="InterPro" id="IPR051449">
    <property type="entry name" value="ABC-2_transporter_component"/>
</dbReference>
<organism evidence="7">
    <name type="scientific">marine metagenome</name>
    <dbReference type="NCBI Taxonomy" id="408172"/>
    <lineage>
        <taxon>unclassified sequences</taxon>
        <taxon>metagenomes</taxon>
        <taxon>ecological metagenomes</taxon>
    </lineage>
</organism>
<gene>
    <name evidence="7" type="ORF">METZ01_LOCUS331191</name>
</gene>
<evidence type="ECO:0000256" key="4">
    <source>
        <dbReference type="ARBA" id="ARBA00022989"/>
    </source>
</evidence>